<dbReference type="InterPro" id="IPR006638">
    <property type="entry name" value="Elp3/MiaA/NifB-like_rSAM"/>
</dbReference>
<dbReference type="InterPro" id="IPR058240">
    <property type="entry name" value="rSAM_sf"/>
</dbReference>
<dbReference type="PANTHER" id="PTHR21339:SF0">
    <property type="entry name" value="S-ADENOSYLMETHIONINE-DEPENDENT NUCLEOTIDE DEHYDRATASE RSAD2"/>
    <property type="match status" value="1"/>
</dbReference>
<protein>
    <submittedName>
        <fullName evidence="9">Radical SAM protein</fullName>
    </submittedName>
</protein>
<dbReference type="InterPro" id="IPR007197">
    <property type="entry name" value="rSAM"/>
</dbReference>
<gene>
    <name evidence="9" type="ORF">FKV42_13715</name>
</gene>
<evidence type="ECO:0000256" key="6">
    <source>
        <dbReference type="ARBA" id="ARBA00023014"/>
    </source>
</evidence>
<dbReference type="GO" id="GO:0051607">
    <property type="term" value="P:defense response to virus"/>
    <property type="evidence" value="ECO:0007669"/>
    <property type="project" value="UniProtKB-KW"/>
</dbReference>
<dbReference type="SFLD" id="SFLDS00029">
    <property type="entry name" value="Radical_SAM"/>
    <property type="match status" value="1"/>
</dbReference>
<keyword evidence="7" id="KW-0051">Antiviral defense</keyword>
<dbReference type="InterPro" id="IPR051196">
    <property type="entry name" value="RSAD2/Viperin_antiviral"/>
</dbReference>
<reference evidence="9 10" key="1">
    <citation type="submission" date="2019-06" db="EMBL/GenBank/DDBJ databases">
        <title>Draft genome sequence of Methanolobus vulcani B1d.</title>
        <authorList>
            <person name="Creighbaum A.J."/>
            <person name="Ticak T."/>
            <person name="Hariraju D."/>
            <person name="Arivett B.A."/>
            <person name="Ferguson D.J.Jr."/>
        </authorList>
    </citation>
    <scope>NUCLEOTIDE SEQUENCE [LARGE SCALE GENOMIC DNA]</scope>
    <source>
        <strain evidence="9 10">B1d</strain>
    </source>
</reference>
<keyword evidence="4" id="KW-0479">Metal-binding</keyword>
<dbReference type="PANTHER" id="PTHR21339">
    <property type="entry name" value="RADICAL S-ADENOSYL METHIONINE DOMAIN-CONTAINING PROTEIN 2"/>
    <property type="match status" value="1"/>
</dbReference>
<organism evidence="9 10">
    <name type="scientific">Methanolobus vulcani</name>
    <dbReference type="NCBI Taxonomy" id="38026"/>
    <lineage>
        <taxon>Archaea</taxon>
        <taxon>Methanobacteriati</taxon>
        <taxon>Methanobacteriota</taxon>
        <taxon>Stenosarchaea group</taxon>
        <taxon>Methanomicrobia</taxon>
        <taxon>Methanosarcinales</taxon>
        <taxon>Methanosarcinaceae</taxon>
        <taxon>Methanolobus</taxon>
    </lineage>
</organism>
<keyword evidence="3" id="KW-0949">S-adenosyl-L-methionine</keyword>
<dbReference type="RefSeq" id="WP_154810889.1">
    <property type="nucleotide sequence ID" value="NZ_VIAQ01000020.1"/>
</dbReference>
<evidence type="ECO:0000256" key="3">
    <source>
        <dbReference type="ARBA" id="ARBA00022691"/>
    </source>
</evidence>
<keyword evidence="5" id="KW-0408">Iron</keyword>
<evidence type="ECO:0000256" key="7">
    <source>
        <dbReference type="ARBA" id="ARBA00023118"/>
    </source>
</evidence>
<proteinExistence type="predicted"/>
<keyword evidence="2" id="KW-0004">4Fe-4S</keyword>
<dbReference type="SFLD" id="SFLDG01067">
    <property type="entry name" value="SPASM/twitch_domain_containing"/>
    <property type="match status" value="1"/>
</dbReference>
<dbReference type="NCBIfam" id="NF038283">
    <property type="entry name" value="viperin_w_prok"/>
    <property type="match status" value="1"/>
</dbReference>
<name>A0A7Z8P1F1_9EURY</name>
<comment type="caution">
    <text evidence="9">The sequence shown here is derived from an EMBL/GenBank/DDBJ whole genome shotgun (WGS) entry which is preliminary data.</text>
</comment>
<dbReference type="Pfam" id="PF04055">
    <property type="entry name" value="Radical_SAM"/>
    <property type="match status" value="1"/>
</dbReference>
<dbReference type="GO" id="GO:0003824">
    <property type="term" value="F:catalytic activity"/>
    <property type="evidence" value="ECO:0007669"/>
    <property type="project" value="InterPro"/>
</dbReference>
<dbReference type="EMBL" id="VIAQ01000020">
    <property type="protein sequence ID" value="TQD23573.1"/>
    <property type="molecule type" value="Genomic_DNA"/>
</dbReference>
<dbReference type="OrthoDB" id="5620at2157"/>
<dbReference type="AlphaFoldDB" id="A0A7Z8P1F1"/>
<sequence length="271" mass="30975">MKDTTTVFQPKTNIDSVNWYVTLKCNYNCKFCSVKKQKSTITEILDAETILFRLYDLGFEKINIVGGEPLLYPFICDITKMAKKIGFITTLRTNGSLLTSSKIAILSPYLDWIELPLDSSKEEVEKELGRGCGKHVQNIQRVSNILKCTDVKLKINTIITKLNCKEDLKPFIRALNPDKWEIFKALNIKDEKYSKFLISDREFLNYQKLNENIILKSGEEPVFNQHTNTIDSCSILLSSKDINDISKNIYSVLTLNCDGSITVIEKNSIHN</sequence>
<keyword evidence="10" id="KW-1185">Reference proteome</keyword>
<accession>A0A7Z8P1F1</accession>
<dbReference type="GO" id="GO:0051539">
    <property type="term" value="F:4 iron, 4 sulfur cluster binding"/>
    <property type="evidence" value="ECO:0007669"/>
    <property type="project" value="UniProtKB-KW"/>
</dbReference>
<dbReference type="InterPro" id="IPR013785">
    <property type="entry name" value="Aldolase_TIM"/>
</dbReference>
<dbReference type="PROSITE" id="PS51918">
    <property type="entry name" value="RADICAL_SAM"/>
    <property type="match status" value="1"/>
</dbReference>
<dbReference type="Gene3D" id="3.20.20.70">
    <property type="entry name" value="Aldolase class I"/>
    <property type="match status" value="1"/>
</dbReference>
<comment type="cofactor">
    <cofactor evidence="1">
        <name>[4Fe-4S] cluster</name>
        <dbReference type="ChEBI" id="CHEBI:49883"/>
    </cofactor>
</comment>
<dbReference type="CDD" id="cd01335">
    <property type="entry name" value="Radical_SAM"/>
    <property type="match status" value="1"/>
</dbReference>
<feature type="domain" description="Radical SAM core" evidence="8">
    <location>
        <begin position="11"/>
        <end position="219"/>
    </location>
</feature>
<keyword evidence="6" id="KW-0411">Iron-sulfur</keyword>
<dbReference type="SMART" id="SM00729">
    <property type="entry name" value="Elp3"/>
    <property type="match status" value="1"/>
</dbReference>
<dbReference type="SUPFAM" id="SSF102114">
    <property type="entry name" value="Radical SAM enzymes"/>
    <property type="match status" value="1"/>
</dbReference>
<evidence type="ECO:0000313" key="9">
    <source>
        <dbReference type="EMBL" id="TQD23573.1"/>
    </source>
</evidence>
<evidence type="ECO:0000256" key="4">
    <source>
        <dbReference type="ARBA" id="ARBA00022723"/>
    </source>
</evidence>
<evidence type="ECO:0000256" key="1">
    <source>
        <dbReference type="ARBA" id="ARBA00001966"/>
    </source>
</evidence>
<evidence type="ECO:0000313" key="10">
    <source>
        <dbReference type="Proteomes" id="UP000319335"/>
    </source>
</evidence>
<evidence type="ECO:0000256" key="2">
    <source>
        <dbReference type="ARBA" id="ARBA00022485"/>
    </source>
</evidence>
<evidence type="ECO:0000259" key="8">
    <source>
        <dbReference type="PROSITE" id="PS51918"/>
    </source>
</evidence>
<dbReference type="Proteomes" id="UP000319335">
    <property type="component" value="Unassembled WGS sequence"/>
</dbReference>
<dbReference type="GO" id="GO:0046872">
    <property type="term" value="F:metal ion binding"/>
    <property type="evidence" value="ECO:0007669"/>
    <property type="project" value="UniProtKB-KW"/>
</dbReference>
<evidence type="ECO:0000256" key="5">
    <source>
        <dbReference type="ARBA" id="ARBA00023004"/>
    </source>
</evidence>